<proteinExistence type="predicted"/>
<keyword evidence="3" id="KW-0349">Heme</keyword>
<dbReference type="EMBL" id="CCKQ01009421">
    <property type="protein sequence ID" value="CDW80902.1"/>
    <property type="molecule type" value="Genomic_DNA"/>
</dbReference>
<sequence>MLTKPTDNSILKPNRQLTVLSLLLVIALSTVNSLEKYEVSYQEGSYARIEIEGKTHIKYTVHLQKGQYLAFGYGVGMMNVDMVVFKSSTVPEVIDLYSYDETVPATDSQQDYLYNYTSNSTHVQFQASRLLVTTDSKDKAIKLHNGRGSFEAYVSNNGDILFQRDTSSTGWDYQLMAKVHGWFLWVAWSVLGFIQMSVNRYLKIYWKINMWIHRIVGTLIFILTVIMSIIGLRNHKYIFFGQYVHHILGFIVFFGITLLVAGGIITRSRMVRLRWKTSTILIFKNIHKSYGYLMLCIGQAAVLTGVLHYNERHYPQSDLWIPNIVIYILLWVLIEIMYQVFLRRESPFKSSMIKITVQEFESRVQSGQKLVLLDDFVLDVSKYMPNHPGGKFSLEANIGRDVSKFFYGGYSLENYTKLPPLHTHSNMARYIVNGLIVAQLDNLATSQVANMRIKSSNNVNKLTQTIIFEREDNQQVGFQRYFKDIQMIGRHYLVRSIKNKQVKRHYTVANCMEPNAYLVYLELLKGNSNAYQEKQDLFQEKSGGSFSITCKNYRTQQGVSRRLHEQKNDTFQVQGPLGKGLQIHPSGTHIAFTAGTGILVFVDLVAHLIRKNLNLLPPDEDSQISIKDFKFILYASFQSEQDSIAYEMCKGLHTYCESKGLKNFEFNVRFSNAVKTRWDYGFIEKVLSVYGDRELQRVWVCGIPKMNEDFHRAFENLAKNNQIKTTQYEIL</sequence>
<accession>A0A078AHD3</accession>
<dbReference type="PANTHER" id="PTHR15422:SF24">
    <property type="entry name" value="DOMON RELATED DOMAIN-CONTAINING PROTEIN"/>
    <property type="match status" value="1"/>
</dbReference>
<dbReference type="Gene3D" id="2.40.30.10">
    <property type="entry name" value="Translation factors"/>
    <property type="match status" value="1"/>
</dbReference>
<dbReference type="PROSITE" id="PS50255">
    <property type="entry name" value="CYTOCHROME_B5_2"/>
    <property type="match status" value="1"/>
</dbReference>
<dbReference type="CDD" id="cd09631">
    <property type="entry name" value="DOMON_DOH"/>
    <property type="match status" value="1"/>
</dbReference>
<keyword evidence="6" id="KW-0472">Membrane</keyword>
<feature type="domain" description="Cytochrome b5 heme-binding" evidence="7">
    <location>
        <begin position="352"/>
        <end position="441"/>
    </location>
</feature>
<organism evidence="8 9">
    <name type="scientific">Stylonychia lemnae</name>
    <name type="common">Ciliate</name>
    <dbReference type="NCBI Taxonomy" id="5949"/>
    <lineage>
        <taxon>Eukaryota</taxon>
        <taxon>Sar</taxon>
        <taxon>Alveolata</taxon>
        <taxon>Ciliophora</taxon>
        <taxon>Intramacronucleata</taxon>
        <taxon>Spirotrichea</taxon>
        <taxon>Stichotrichia</taxon>
        <taxon>Sporadotrichida</taxon>
        <taxon>Oxytrichidae</taxon>
        <taxon>Stylonychinae</taxon>
        <taxon>Stylonychia</taxon>
    </lineage>
</organism>
<keyword evidence="4" id="KW-0479">Metal-binding</keyword>
<dbReference type="Gene3D" id="1.20.120.1770">
    <property type="match status" value="1"/>
</dbReference>
<keyword evidence="6" id="KW-0812">Transmembrane</keyword>
<dbReference type="InterPro" id="IPR045150">
    <property type="entry name" value="CYB561D1/2"/>
</dbReference>
<keyword evidence="9" id="KW-1185">Reference proteome</keyword>
<dbReference type="GO" id="GO:0016020">
    <property type="term" value="C:membrane"/>
    <property type="evidence" value="ECO:0007669"/>
    <property type="project" value="UniProtKB-SubCell"/>
</dbReference>
<dbReference type="GO" id="GO:0046872">
    <property type="term" value="F:metal ion binding"/>
    <property type="evidence" value="ECO:0007669"/>
    <property type="project" value="UniProtKB-KW"/>
</dbReference>
<dbReference type="Gene3D" id="3.40.50.80">
    <property type="entry name" value="Nucleotide-binding domain of ferredoxin-NADP reductase (FNR) module"/>
    <property type="match status" value="1"/>
</dbReference>
<dbReference type="InterPro" id="IPR045266">
    <property type="entry name" value="DOH_DOMON"/>
</dbReference>
<dbReference type="SMART" id="SM01117">
    <property type="entry name" value="Cyt-b5"/>
    <property type="match status" value="1"/>
</dbReference>
<feature type="transmembrane region" description="Helical" evidence="6">
    <location>
        <begin position="211"/>
        <end position="231"/>
    </location>
</feature>
<evidence type="ECO:0000256" key="3">
    <source>
        <dbReference type="ARBA" id="ARBA00022617"/>
    </source>
</evidence>
<dbReference type="PROSITE" id="PS00191">
    <property type="entry name" value="CYTOCHROME_B5_1"/>
    <property type="match status" value="1"/>
</dbReference>
<evidence type="ECO:0000256" key="4">
    <source>
        <dbReference type="ARBA" id="ARBA00022723"/>
    </source>
</evidence>
<dbReference type="SUPFAM" id="SSF52343">
    <property type="entry name" value="Ferredoxin reductase-like, C-terminal NADP-linked domain"/>
    <property type="match status" value="1"/>
</dbReference>
<keyword evidence="5" id="KW-0408">Iron</keyword>
<feature type="transmembrane region" description="Helical" evidence="6">
    <location>
        <begin position="243"/>
        <end position="266"/>
    </location>
</feature>
<feature type="transmembrane region" description="Helical" evidence="6">
    <location>
        <begin position="290"/>
        <end position="309"/>
    </location>
</feature>
<evidence type="ECO:0000259" key="7">
    <source>
        <dbReference type="PROSITE" id="PS50255"/>
    </source>
</evidence>
<dbReference type="InterPro" id="IPR001199">
    <property type="entry name" value="Cyt_B5-like_heme/steroid-bd"/>
</dbReference>
<dbReference type="CDD" id="cd08760">
    <property type="entry name" value="Cyt_b561_FRRS1_like"/>
    <property type="match status" value="1"/>
</dbReference>
<dbReference type="Pfam" id="PF00173">
    <property type="entry name" value="Cyt-b5"/>
    <property type="match status" value="1"/>
</dbReference>
<keyword evidence="6" id="KW-1133">Transmembrane helix</keyword>
<dbReference type="AlphaFoldDB" id="A0A078AHD3"/>
<dbReference type="InterPro" id="IPR039261">
    <property type="entry name" value="FNR_nucleotide-bd"/>
</dbReference>
<dbReference type="GO" id="GO:0140575">
    <property type="term" value="F:transmembrane monodehydroascorbate reductase activity"/>
    <property type="evidence" value="ECO:0007669"/>
    <property type="project" value="InterPro"/>
</dbReference>
<comment type="subcellular location">
    <subcellularLocation>
        <location evidence="2">Membrane</location>
        <topology evidence="2">Multi-pass membrane protein</topology>
    </subcellularLocation>
</comment>
<evidence type="ECO:0000313" key="8">
    <source>
        <dbReference type="EMBL" id="CDW80902.1"/>
    </source>
</evidence>
<dbReference type="Proteomes" id="UP000039865">
    <property type="component" value="Unassembled WGS sequence"/>
</dbReference>
<feature type="transmembrane region" description="Helical" evidence="6">
    <location>
        <begin position="321"/>
        <end position="342"/>
    </location>
</feature>
<dbReference type="Pfam" id="PF03351">
    <property type="entry name" value="DOMON"/>
    <property type="match status" value="1"/>
</dbReference>
<evidence type="ECO:0000256" key="2">
    <source>
        <dbReference type="ARBA" id="ARBA00004141"/>
    </source>
</evidence>
<protein>
    <submittedName>
        <fullName evidence="8">Cytochrome b5-like heme steroid binding domain containing protein</fullName>
    </submittedName>
</protein>
<gene>
    <name evidence="8" type="primary">Contig2253.g2417</name>
    <name evidence="8" type="ORF">STYLEM_9908</name>
</gene>
<feature type="transmembrane region" description="Helical" evidence="6">
    <location>
        <begin position="182"/>
        <end position="199"/>
    </location>
</feature>
<dbReference type="InParanoid" id="A0A078AHD3"/>
<dbReference type="OrthoDB" id="289352at2759"/>
<dbReference type="PANTHER" id="PTHR15422">
    <property type="entry name" value="OS05G0565100 PROTEIN"/>
    <property type="match status" value="1"/>
</dbReference>
<dbReference type="SUPFAM" id="SSF55856">
    <property type="entry name" value="Cytochrome b5-like heme/steroid binding domain"/>
    <property type="match status" value="1"/>
</dbReference>
<evidence type="ECO:0000256" key="1">
    <source>
        <dbReference type="ARBA" id="ARBA00001970"/>
    </source>
</evidence>
<evidence type="ECO:0000256" key="6">
    <source>
        <dbReference type="SAM" id="Phobius"/>
    </source>
</evidence>
<evidence type="ECO:0000256" key="5">
    <source>
        <dbReference type="ARBA" id="ARBA00023004"/>
    </source>
</evidence>
<name>A0A078AHD3_STYLE</name>
<dbReference type="Gene3D" id="3.10.120.10">
    <property type="entry name" value="Cytochrome b5-like heme/steroid binding domain"/>
    <property type="match status" value="1"/>
</dbReference>
<dbReference type="InterPro" id="IPR036400">
    <property type="entry name" value="Cyt_B5-like_heme/steroid_sf"/>
</dbReference>
<comment type="cofactor">
    <cofactor evidence="1">
        <name>heme b</name>
        <dbReference type="ChEBI" id="CHEBI:60344"/>
    </cofactor>
</comment>
<dbReference type="InterPro" id="IPR018506">
    <property type="entry name" value="Cyt_B5_heme-BS"/>
</dbReference>
<reference evidence="8 9" key="1">
    <citation type="submission" date="2014-06" db="EMBL/GenBank/DDBJ databases">
        <authorList>
            <person name="Swart Estienne"/>
        </authorList>
    </citation>
    <scope>NUCLEOTIDE SEQUENCE [LARGE SCALE GENOMIC DNA]</scope>
    <source>
        <strain evidence="8 9">130c</strain>
    </source>
</reference>
<evidence type="ECO:0000313" key="9">
    <source>
        <dbReference type="Proteomes" id="UP000039865"/>
    </source>
</evidence>
<dbReference type="InterPro" id="IPR005018">
    <property type="entry name" value="DOMON_domain"/>
</dbReference>
<dbReference type="GO" id="GO:0020037">
    <property type="term" value="F:heme binding"/>
    <property type="evidence" value="ECO:0007669"/>
    <property type="project" value="InterPro"/>
</dbReference>